<feature type="non-terminal residue" evidence="1">
    <location>
        <position position="1"/>
    </location>
</feature>
<name>A0A2T3YQ80_TRIA4</name>
<dbReference type="EMBL" id="KZ679313">
    <property type="protein sequence ID" value="PTB34732.1"/>
    <property type="molecule type" value="Genomic_DNA"/>
</dbReference>
<dbReference type="Proteomes" id="UP000240493">
    <property type="component" value="Unassembled WGS sequence"/>
</dbReference>
<gene>
    <name evidence="1" type="ORF">M441DRAFT_155003</name>
</gene>
<reference evidence="1 2" key="1">
    <citation type="submission" date="2016-07" db="EMBL/GenBank/DDBJ databases">
        <title>Multiple horizontal gene transfer events from other fungi enriched the ability of initially mycotrophic Trichoderma (Ascomycota) to feed on dead plant biomass.</title>
        <authorList>
            <consortium name="DOE Joint Genome Institute"/>
            <person name="Aerts A."/>
            <person name="Atanasova L."/>
            <person name="Chenthamara K."/>
            <person name="Zhang J."/>
            <person name="Grujic M."/>
            <person name="Henrissat B."/>
            <person name="Kuo A."/>
            <person name="Salamov A."/>
            <person name="Lipzen A."/>
            <person name="Labutti K."/>
            <person name="Barry K."/>
            <person name="Miao Y."/>
            <person name="Rahimi M.J."/>
            <person name="Shen Q."/>
            <person name="Grigoriev I.V."/>
            <person name="Kubicek C.P."/>
            <person name="Druzhinina I.S."/>
        </authorList>
    </citation>
    <scope>NUCLEOTIDE SEQUENCE [LARGE SCALE GENOMIC DNA]</scope>
    <source>
        <strain evidence="1 2">CBS 433.97</strain>
    </source>
</reference>
<protein>
    <submittedName>
        <fullName evidence="1">Uncharacterized protein</fullName>
    </submittedName>
</protein>
<evidence type="ECO:0000313" key="1">
    <source>
        <dbReference type="EMBL" id="PTB34732.1"/>
    </source>
</evidence>
<evidence type="ECO:0000313" key="2">
    <source>
        <dbReference type="Proteomes" id="UP000240493"/>
    </source>
</evidence>
<accession>A0A2T3YQ80</accession>
<dbReference type="OrthoDB" id="4850399at2759"/>
<organism evidence="1 2">
    <name type="scientific">Trichoderma asperellum (strain ATCC 204424 / CBS 433.97 / NBRC 101777)</name>
    <dbReference type="NCBI Taxonomy" id="1042311"/>
    <lineage>
        <taxon>Eukaryota</taxon>
        <taxon>Fungi</taxon>
        <taxon>Dikarya</taxon>
        <taxon>Ascomycota</taxon>
        <taxon>Pezizomycotina</taxon>
        <taxon>Sordariomycetes</taxon>
        <taxon>Hypocreomycetidae</taxon>
        <taxon>Hypocreales</taxon>
        <taxon>Hypocreaceae</taxon>
        <taxon>Trichoderma</taxon>
    </lineage>
</organism>
<proteinExistence type="predicted"/>
<keyword evidence="2" id="KW-1185">Reference proteome</keyword>
<dbReference type="AlphaFoldDB" id="A0A2T3YQ80"/>
<sequence length="67" mass="7664">KTHKRLSLAAIIKELGFLIMAYSFCKYYSIGDCCKIMDGVIHCKKYMHCSHSYDGTGVLLSAYEFIF</sequence>